<reference evidence="2 3" key="1">
    <citation type="journal article" date="2014" name="Genome Announc.">
        <title>Draft Genome Sequence of the Antitrypanosomally Active Sponge-Associated Bacterium Actinokineospora sp. Strain EG49.</title>
        <authorList>
            <person name="Harjes J."/>
            <person name="Ryu T."/>
            <person name="Abdelmohsen U.R."/>
            <person name="Moitinho-Silva L."/>
            <person name="Horn H."/>
            <person name="Ravasi T."/>
            <person name="Hentschel U."/>
        </authorList>
    </citation>
    <scope>NUCLEOTIDE SEQUENCE [LARGE SCALE GENOMIC DNA]</scope>
    <source>
        <strain evidence="2 3">EG49</strain>
    </source>
</reference>
<dbReference type="Proteomes" id="UP000019277">
    <property type="component" value="Unassembled WGS sequence"/>
</dbReference>
<dbReference type="SUPFAM" id="SSF52777">
    <property type="entry name" value="CoA-dependent acyltransferases"/>
    <property type="match status" value="2"/>
</dbReference>
<organism evidence="2 3">
    <name type="scientific">Actinokineospora spheciospongiae</name>
    <dbReference type="NCBI Taxonomy" id="909613"/>
    <lineage>
        <taxon>Bacteria</taxon>
        <taxon>Bacillati</taxon>
        <taxon>Actinomycetota</taxon>
        <taxon>Actinomycetes</taxon>
        <taxon>Pseudonocardiales</taxon>
        <taxon>Pseudonocardiaceae</taxon>
        <taxon>Actinokineospora</taxon>
    </lineage>
</organism>
<feature type="compositionally biased region" description="Polar residues" evidence="1">
    <location>
        <begin position="175"/>
        <end position="186"/>
    </location>
</feature>
<sequence>METVRVAFEGLPGGSAPSSWGQREVWCIGGPGTVISLRGLVPLPPGTTVDDGARVLRDLVRHEAMRTRFTVGAGGSLAEQAVAAEGEVEMEVVPVVDGDGEATARGVLARYDERGVDCVNDWPIRTAMVVDGGVLTHAVAFYNHLAIDLGGLDLLLAQVAGKDPATGRTPREQARWQNSPAGTAQSDRALRRWRTLLRGAPARRFPRGRGGPGVGYRKLLHTSPAAALGAAVLAENTGQGTGNVLLAAYAVAVARLTGVATAVVRLVVHNRFRPDLAGSVGAVSQFGLCAIDTGADFRAVVGNAWRASLHAYKNAYHDPVQRLALLDSVSAERGEQVHTDVLFNDRRRVRDTPATASAEEVRAALGRATAQWEPWPFPAPPGETLYLHVDDTDAGTVFTVCGDTDHLSPEELLELPVIMETVIAEAAIGVLRTC</sequence>
<dbReference type="STRING" id="909613.UO65_4418"/>
<dbReference type="eggNOG" id="COG1020">
    <property type="taxonomic scope" value="Bacteria"/>
</dbReference>
<comment type="caution">
    <text evidence="2">The sequence shown here is derived from an EMBL/GenBank/DDBJ whole genome shotgun (WGS) entry which is preliminary data.</text>
</comment>
<dbReference type="EMBL" id="AYXG01000165">
    <property type="protein sequence ID" value="EWC60310.1"/>
    <property type="molecule type" value="Genomic_DNA"/>
</dbReference>
<protein>
    <submittedName>
        <fullName evidence="2">Non-ribosomal peptide synthetase</fullName>
    </submittedName>
</protein>
<name>W7IHD5_9PSEU</name>
<dbReference type="InterPro" id="IPR023213">
    <property type="entry name" value="CAT-like_dom_sf"/>
</dbReference>
<feature type="region of interest" description="Disordered" evidence="1">
    <location>
        <begin position="164"/>
        <end position="187"/>
    </location>
</feature>
<dbReference type="AlphaFoldDB" id="W7IHD5"/>
<evidence type="ECO:0000313" key="3">
    <source>
        <dbReference type="Proteomes" id="UP000019277"/>
    </source>
</evidence>
<dbReference type="RefSeq" id="WP_035285594.1">
    <property type="nucleotide sequence ID" value="NZ_AYXG01000165.1"/>
</dbReference>
<accession>W7IHD5</accession>
<dbReference type="OrthoDB" id="3405520at2"/>
<dbReference type="PATRIC" id="fig|909613.9.peg.4420"/>
<evidence type="ECO:0000313" key="2">
    <source>
        <dbReference type="EMBL" id="EWC60310.1"/>
    </source>
</evidence>
<proteinExistence type="predicted"/>
<dbReference type="Gene3D" id="3.30.559.30">
    <property type="entry name" value="Nonribosomal peptide synthetase, condensation domain"/>
    <property type="match status" value="1"/>
</dbReference>
<gene>
    <name evidence="2" type="ORF">UO65_4418</name>
</gene>
<keyword evidence="3" id="KW-1185">Reference proteome</keyword>
<dbReference type="Gene3D" id="3.30.559.10">
    <property type="entry name" value="Chloramphenicol acetyltransferase-like domain"/>
    <property type="match status" value="1"/>
</dbReference>
<evidence type="ECO:0000256" key="1">
    <source>
        <dbReference type="SAM" id="MobiDB-lite"/>
    </source>
</evidence>